<organism evidence="2 3">
    <name type="scientific">Granulicatella balaenopterae</name>
    <dbReference type="NCBI Taxonomy" id="137733"/>
    <lineage>
        <taxon>Bacteria</taxon>
        <taxon>Bacillati</taxon>
        <taxon>Bacillota</taxon>
        <taxon>Bacilli</taxon>
        <taxon>Lactobacillales</taxon>
        <taxon>Carnobacteriaceae</taxon>
        <taxon>Granulicatella</taxon>
    </lineage>
</organism>
<dbReference type="RefSeq" id="WP_245711109.1">
    <property type="nucleotide sequence ID" value="NZ_FOGF01000005.1"/>
</dbReference>
<sequence length="186" mass="20523">MNQNRDKIRELTTLNVIMMVGIIVGALIGLAIDNILGGLIFGVLVGFIGRSVYLRKKYRELIKETDKKSKGDVRKMTFSEAVASLTTITIATITETINTKGNMVAFMGFSGCPFCQKFAPKFKEAVEGQKAYFVPSREASDLENIQAFRKAHNIPTVPALIVVKNGQVKVICDSSLSVEDIKEFIE</sequence>
<feature type="transmembrane region" description="Helical" evidence="1">
    <location>
        <begin position="35"/>
        <end position="53"/>
    </location>
</feature>
<keyword evidence="1" id="KW-1133">Transmembrane helix</keyword>
<dbReference type="InterPro" id="IPR046698">
    <property type="entry name" value="PedC-like"/>
</dbReference>
<dbReference type="AlphaFoldDB" id="A0A1H9IEL3"/>
<protein>
    <submittedName>
        <fullName evidence="2">Bacteriocin transport accessory protein, putative</fullName>
    </submittedName>
</protein>
<keyword evidence="1" id="KW-0472">Membrane</keyword>
<evidence type="ECO:0000313" key="2">
    <source>
        <dbReference type="EMBL" id="SEQ72987.1"/>
    </source>
</evidence>
<dbReference type="Pfam" id="PF20207">
    <property type="entry name" value="DUF6568"/>
    <property type="match status" value="1"/>
</dbReference>
<dbReference type="SUPFAM" id="SSF52833">
    <property type="entry name" value="Thioredoxin-like"/>
    <property type="match status" value="1"/>
</dbReference>
<dbReference type="InterPro" id="IPR036249">
    <property type="entry name" value="Thioredoxin-like_sf"/>
</dbReference>
<evidence type="ECO:0000313" key="3">
    <source>
        <dbReference type="Proteomes" id="UP000198556"/>
    </source>
</evidence>
<dbReference type="Gene3D" id="3.40.30.10">
    <property type="entry name" value="Glutaredoxin"/>
    <property type="match status" value="1"/>
</dbReference>
<dbReference type="CDD" id="cd02947">
    <property type="entry name" value="TRX_family"/>
    <property type="match status" value="1"/>
</dbReference>
<dbReference type="STRING" id="137733.SAMN05421767_10562"/>
<proteinExistence type="predicted"/>
<keyword evidence="1" id="KW-0812">Transmembrane</keyword>
<name>A0A1H9IEL3_9LACT</name>
<gene>
    <name evidence="2" type="ORF">SAMN05421767_10562</name>
</gene>
<reference evidence="2 3" key="1">
    <citation type="submission" date="2016-10" db="EMBL/GenBank/DDBJ databases">
        <authorList>
            <person name="de Groot N.N."/>
        </authorList>
    </citation>
    <scope>NUCLEOTIDE SEQUENCE [LARGE SCALE GENOMIC DNA]</scope>
    <source>
        <strain evidence="2 3">DSM 15827</strain>
    </source>
</reference>
<accession>A0A1H9IEL3</accession>
<evidence type="ECO:0000256" key="1">
    <source>
        <dbReference type="SAM" id="Phobius"/>
    </source>
</evidence>
<keyword evidence="3" id="KW-1185">Reference proteome</keyword>
<dbReference type="EMBL" id="FOGF01000005">
    <property type="protein sequence ID" value="SEQ72987.1"/>
    <property type="molecule type" value="Genomic_DNA"/>
</dbReference>
<dbReference type="Proteomes" id="UP000198556">
    <property type="component" value="Unassembled WGS sequence"/>
</dbReference>
<feature type="transmembrane region" description="Helical" evidence="1">
    <location>
        <begin position="12"/>
        <end position="29"/>
    </location>
</feature>